<sequence length="157" mass="17022">MHNSVTHRFVSAIFLGVLILVTPFSVFAASPSTIIPCGFDINGDGAVKDPSPLVWASNATTPGNHEECYFNDVIETAQNVINFLIFKIAAPLGAVMFAYAGFLYVTNRGNEGQVKQAHDVFLNVFWGLIIALAAWVTVNFILEFFLGTGSSFNFLGP</sequence>
<organism evidence="3 4">
    <name type="scientific">Candidatus Lloydbacteria bacterium RIFCSPHIGHO2_01_FULL_49_22</name>
    <dbReference type="NCBI Taxonomy" id="1798658"/>
    <lineage>
        <taxon>Bacteria</taxon>
        <taxon>Candidatus Lloydiibacteriota</taxon>
    </lineage>
</organism>
<feature type="transmembrane region" description="Helical" evidence="1">
    <location>
        <begin position="125"/>
        <end position="147"/>
    </location>
</feature>
<keyword evidence="2" id="KW-0732">Signal</keyword>
<feature type="transmembrane region" description="Helical" evidence="1">
    <location>
        <begin position="80"/>
        <end position="105"/>
    </location>
</feature>
<gene>
    <name evidence="3" type="ORF">A2845_02960</name>
</gene>
<evidence type="ECO:0000256" key="1">
    <source>
        <dbReference type="SAM" id="Phobius"/>
    </source>
</evidence>
<dbReference type="AlphaFoldDB" id="A0A1G2CV06"/>
<proteinExistence type="predicted"/>
<protein>
    <submittedName>
        <fullName evidence="3">Uncharacterized protein</fullName>
    </submittedName>
</protein>
<keyword evidence="1" id="KW-0472">Membrane</keyword>
<comment type="caution">
    <text evidence="3">The sequence shown here is derived from an EMBL/GenBank/DDBJ whole genome shotgun (WGS) entry which is preliminary data.</text>
</comment>
<feature type="signal peptide" evidence="2">
    <location>
        <begin position="1"/>
        <end position="28"/>
    </location>
</feature>
<dbReference type="EMBL" id="MHLI01000015">
    <property type="protein sequence ID" value="OGZ05249.1"/>
    <property type="molecule type" value="Genomic_DNA"/>
</dbReference>
<dbReference type="Pfam" id="PF18895">
    <property type="entry name" value="T4SS_pilin"/>
    <property type="match status" value="1"/>
</dbReference>
<evidence type="ECO:0000313" key="4">
    <source>
        <dbReference type="Proteomes" id="UP000177122"/>
    </source>
</evidence>
<name>A0A1G2CV06_9BACT</name>
<keyword evidence="1" id="KW-1133">Transmembrane helix</keyword>
<evidence type="ECO:0000313" key="3">
    <source>
        <dbReference type="EMBL" id="OGZ05249.1"/>
    </source>
</evidence>
<accession>A0A1G2CV06</accession>
<evidence type="ECO:0000256" key="2">
    <source>
        <dbReference type="SAM" id="SignalP"/>
    </source>
</evidence>
<keyword evidence="1" id="KW-0812">Transmembrane</keyword>
<dbReference type="Proteomes" id="UP000177122">
    <property type="component" value="Unassembled WGS sequence"/>
</dbReference>
<dbReference type="InterPro" id="IPR043993">
    <property type="entry name" value="T4SS_pilin"/>
</dbReference>
<feature type="chain" id="PRO_5009582406" evidence="2">
    <location>
        <begin position="29"/>
        <end position="157"/>
    </location>
</feature>
<reference evidence="3 4" key="1">
    <citation type="journal article" date="2016" name="Nat. Commun.">
        <title>Thousands of microbial genomes shed light on interconnected biogeochemical processes in an aquifer system.</title>
        <authorList>
            <person name="Anantharaman K."/>
            <person name="Brown C.T."/>
            <person name="Hug L.A."/>
            <person name="Sharon I."/>
            <person name="Castelle C.J."/>
            <person name="Probst A.J."/>
            <person name="Thomas B.C."/>
            <person name="Singh A."/>
            <person name="Wilkins M.J."/>
            <person name="Karaoz U."/>
            <person name="Brodie E.L."/>
            <person name="Williams K.H."/>
            <person name="Hubbard S.S."/>
            <person name="Banfield J.F."/>
        </authorList>
    </citation>
    <scope>NUCLEOTIDE SEQUENCE [LARGE SCALE GENOMIC DNA]</scope>
</reference>